<dbReference type="AlphaFoldDB" id="A0ABD5QMM9"/>
<evidence type="ECO:0000256" key="5">
    <source>
        <dbReference type="ARBA" id="ARBA00022989"/>
    </source>
</evidence>
<dbReference type="GO" id="GO:0005886">
    <property type="term" value="C:plasma membrane"/>
    <property type="evidence" value="ECO:0007669"/>
    <property type="project" value="UniProtKB-SubCell"/>
</dbReference>
<dbReference type="EMBL" id="JBHSKV010000001">
    <property type="protein sequence ID" value="MFC5133387.1"/>
    <property type="molecule type" value="Genomic_DNA"/>
</dbReference>
<feature type="compositionally biased region" description="Acidic residues" evidence="7">
    <location>
        <begin position="370"/>
        <end position="380"/>
    </location>
</feature>
<feature type="region of interest" description="Disordered" evidence="7">
    <location>
        <begin position="347"/>
        <end position="389"/>
    </location>
</feature>
<feature type="transmembrane region" description="Helical" evidence="8">
    <location>
        <begin position="58"/>
        <end position="80"/>
    </location>
</feature>
<reference evidence="11 12" key="1">
    <citation type="journal article" date="2019" name="Int. J. Syst. Evol. Microbiol.">
        <title>The Global Catalogue of Microorganisms (GCM) 10K type strain sequencing project: providing services to taxonomists for standard genome sequencing and annotation.</title>
        <authorList>
            <consortium name="The Broad Institute Genomics Platform"/>
            <consortium name="The Broad Institute Genome Sequencing Center for Infectious Disease"/>
            <person name="Wu L."/>
            <person name="Ma J."/>
        </authorList>
    </citation>
    <scope>NUCLEOTIDE SEQUENCE [LARGE SCALE GENOMIC DNA]</scope>
    <source>
        <strain evidence="11 12">CGMCC 1.16026</strain>
    </source>
</reference>
<evidence type="ECO:0000256" key="4">
    <source>
        <dbReference type="ARBA" id="ARBA00022692"/>
    </source>
</evidence>
<evidence type="ECO:0000259" key="9">
    <source>
        <dbReference type="Pfam" id="PF00924"/>
    </source>
</evidence>
<dbReference type="Pfam" id="PF21082">
    <property type="entry name" value="MS_channel_3rd"/>
    <property type="match status" value="1"/>
</dbReference>
<dbReference type="Pfam" id="PF00924">
    <property type="entry name" value="MS_channel_2nd"/>
    <property type="match status" value="1"/>
</dbReference>
<feature type="domain" description="Mechanosensitive ion channel MscS" evidence="9">
    <location>
        <begin position="191"/>
        <end position="242"/>
    </location>
</feature>
<keyword evidence="12" id="KW-1185">Reference proteome</keyword>
<name>A0ABD5QMM9_9EURY</name>
<keyword evidence="6 8" id="KW-0472">Membrane</keyword>
<accession>A0ABD5QMM9</accession>
<keyword evidence="5 8" id="KW-1133">Transmembrane helix</keyword>
<evidence type="ECO:0000256" key="7">
    <source>
        <dbReference type="SAM" id="MobiDB-lite"/>
    </source>
</evidence>
<evidence type="ECO:0000256" key="3">
    <source>
        <dbReference type="ARBA" id="ARBA00022475"/>
    </source>
</evidence>
<feature type="transmembrane region" description="Helical" evidence="8">
    <location>
        <begin position="26"/>
        <end position="46"/>
    </location>
</feature>
<dbReference type="InterPro" id="IPR011066">
    <property type="entry name" value="MscS_channel_C_sf"/>
</dbReference>
<feature type="transmembrane region" description="Helical" evidence="8">
    <location>
        <begin position="100"/>
        <end position="123"/>
    </location>
</feature>
<feature type="domain" description="Mechanosensitive ion channel MscS C-terminal" evidence="10">
    <location>
        <begin position="258"/>
        <end position="343"/>
    </location>
</feature>
<evidence type="ECO:0000313" key="12">
    <source>
        <dbReference type="Proteomes" id="UP001596145"/>
    </source>
</evidence>
<dbReference type="PANTHER" id="PTHR30221:SF20">
    <property type="entry name" value="SMALL-CONDUCTANCE MECHANOSENSITIVE CHANNEL"/>
    <property type="match status" value="1"/>
</dbReference>
<keyword evidence="4 8" id="KW-0812">Transmembrane</keyword>
<evidence type="ECO:0000256" key="6">
    <source>
        <dbReference type="ARBA" id="ARBA00023136"/>
    </source>
</evidence>
<evidence type="ECO:0000259" key="10">
    <source>
        <dbReference type="Pfam" id="PF21082"/>
    </source>
</evidence>
<evidence type="ECO:0000256" key="8">
    <source>
        <dbReference type="SAM" id="Phobius"/>
    </source>
</evidence>
<evidence type="ECO:0000256" key="1">
    <source>
        <dbReference type="ARBA" id="ARBA00004651"/>
    </source>
</evidence>
<organism evidence="11 12">
    <name type="scientific">Halorubrum glutamatedens</name>
    <dbReference type="NCBI Taxonomy" id="2707018"/>
    <lineage>
        <taxon>Archaea</taxon>
        <taxon>Methanobacteriati</taxon>
        <taxon>Methanobacteriota</taxon>
        <taxon>Stenosarchaea group</taxon>
        <taxon>Halobacteria</taxon>
        <taxon>Halobacteriales</taxon>
        <taxon>Haloferacaceae</taxon>
        <taxon>Halorubrum</taxon>
    </lineage>
</organism>
<comment type="subcellular location">
    <subcellularLocation>
        <location evidence="1">Cell membrane</location>
        <topology evidence="1">Multi-pass membrane protein</topology>
    </subcellularLocation>
</comment>
<dbReference type="InterPro" id="IPR049278">
    <property type="entry name" value="MS_channel_C"/>
</dbReference>
<dbReference type="RefSeq" id="WP_122103947.1">
    <property type="nucleotide sequence ID" value="NZ_JBHSKV010000001.1"/>
</dbReference>
<dbReference type="SUPFAM" id="SSF50182">
    <property type="entry name" value="Sm-like ribonucleoproteins"/>
    <property type="match status" value="1"/>
</dbReference>
<dbReference type="InterPro" id="IPR011014">
    <property type="entry name" value="MscS_channel_TM-2"/>
</dbReference>
<keyword evidence="3" id="KW-1003">Cell membrane</keyword>
<comment type="caution">
    <text evidence="11">The sequence shown here is derived from an EMBL/GenBank/DDBJ whole genome shotgun (WGS) entry which is preliminary data.</text>
</comment>
<dbReference type="Gene3D" id="3.30.70.100">
    <property type="match status" value="1"/>
</dbReference>
<dbReference type="InterPro" id="IPR045275">
    <property type="entry name" value="MscS_archaea/bacteria_type"/>
</dbReference>
<dbReference type="PANTHER" id="PTHR30221">
    <property type="entry name" value="SMALL-CONDUCTANCE MECHANOSENSITIVE CHANNEL"/>
    <property type="match status" value="1"/>
</dbReference>
<evidence type="ECO:0000313" key="11">
    <source>
        <dbReference type="EMBL" id="MFC5133387.1"/>
    </source>
</evidence>
<protein>
    <submittedName>
        <fullName evidence="11">Mechanosensitive ion channel family protein</fullName>
    </submittedName>
</protein>
<comment type="similarity">
    <text evidence="2">Belongs to the MscS (TC 1.A.23) family.</text>
</comment>
<dbReference type="Gene3D" id="2.30.30.60">
    <property type="match status" value="1"/>
</dbReference>
<gene>
    <name evidence="11" type="ORF">ACFPJA_01405</name>
</gene>
<dbReference type="Gene3D" id="1.10.287.1260">
    <property type="match status" value="1"/>
</dbReference>
<dbReference type="InterPro" id="IPR006685">
    <property type="entry name" value="MscS_channel_2nd"/>
</dbReference>
<dbReference type="InterPro" id="IPR023408">
    <property type="entry name" value="MscS_beta-dom_sf"/>
</dbReference>
<dbReference type="Proteomes" id="UP001596145">
    <property type="component" value="Unassembled WGS sequence"/>
</dbReference>
<evidence type="ECO:0000256" key="2">
    <source>
        <dbReference type="ARBA" id="ARBA00008017"/>
    </source>
</evidence>
<proteinExistence type="inferred from homology"/>
<dbReference type="SUPFAM" id="SSF82861">
    <property type="entry name" value="Mechanosensitive channel protein MscS (YggB), transmembrane region"/>
    <property type="match status" value="1"/>
</dbReference>
<sequence>MTAGVEALVGVLADLDRLVSGNARRILLTAAIVGFVVAVRLVVGRLKRRKEELSSTRRLALSTTIAGATAAGVLSLLVVWERSGALVDAVQSAAIADQLSNVVLAVILLASAYAVTDFLGDVIRELSVESTAVSEHQEEVLRRIVQLSVYTLVALVTIGLFTDNVGSLLVGAGFLGIVVGMAARQTLGAALAGFVLMFSRPFEVGDWVSIGEYEGTVTEISIINTRLRSFDGEVVTLPNDEVRAGAVVDRSRRNRLRIEIEVGVDYTTDLDVAVDVIEDAITGLDGVARMPQPDVVTKRFADSSVVLGVRYWITNPSMRKRWRTQTAVMAAIKTEFEAEGITIPFPQQTLSSRTKGADAELNARIGGGEGEPEPSGETDEGSSSGGSGA</sequence>
<dbReference type="InterPro" id="IPR010920">
    <property type="entry name" value="LSM_dom_sf"/>
</dbReference>
<dbReference type="SUPFAM" id="SSF82689">
    <property type="entry name" value="Mechanosensitive channel protein MscS (YggB), C-terminal domain"/>
    <property type="match status" value="1"/>
</dbReference>